<comment type="subcellular location">
    <subcellularLocation>
        <location evidence="1">Endomembrane system</location>
        <topology evidence="1">Multi-pass membrane protein</topology>
    </subcellularLocation>
</comment>
<dbReference type="OrthoDB" id="9811969at2"/>
<evidence type="ECO:0000313" key="7">
    <source>
        <dbReference type="Proteomes" id="UP000199054"/>
    </source>
</evidence>
<dbReference type="InterPro" id="IPR007318">
    <property type="entry name" value="Phopholipid_MeTrfase"/>
</dbReference>
<feature type="transmembrane region" description="Helical" evidence="5">
    <location>
        <begin position="88"/>
        <end position="115"/>
    </location>
</feature>
<dbReference type="AlphaFoldDB" id="A0A1H8E2K5"/>
<reference evidence="6 7" key="1">
    <citation type="submission" date="2016-10" db="EMBL/GenBank/DDBJ databases">
        <authorList>
            <person name="de Groot N.N."/>
        </authorList>
    </citation>
    <scope>NUCLEOTIDE SEQUENCE [LARGE SCALE GENOMIC DNA]</scope>
    <source>
        <strain evidence="6 7">DSM 8512</strain>
    </source>
</reference>
<gene>
    <name evidence="6" type="ORF">SAMN04489859_1001161</name>
</gene>
<feature type="transmembrane region" description="Helical" evidence="5">
    <location>
        <begin position="63"/>
        <end position="82"/>
    </location>
</feature>
<keyword evidence="6" id="KW-0489">Methyltransferase</keyword>
<evidence type="ECO:0000256" key="1">
    <source>
        <dbReference type="ARBA" id="ARBA00004127"/>
    </source>
</evidence>
<protein>
    <submittedName>
        <fullName evidence="6">Protein-S-isoprenylcysteine O-methyltransferase Ste14</fullName>
    </submittedName>
</protein>
<evidence type="ECO:0000256" key="3">
    <source>
        <dbReference type="ARBA" id="ARBA00022989"/>
    </source>
</evidence>
<keyword evidence="7" id="KW-1185">Reference proteome</keyword>
<feature type="transmembrane region" description="Helical" evidence="5">
    <location>
        <begin position="30"/>
        <end position="51"/>
    </location>
</feature>
<dbReference type="PANTHER" id="PTHR12714:SF24">
    <property type="entry name" value="SLR1182 PROTEIN"/>
    <property type="match status" value="1"/>
</dbReference>
<keyword evidence="2 5" id="KW-0812">Transmembrane</keyword>
<proteinExistence type="predicted"/>
<evidence type="ECO:0000313" key="6">
    <source>
        <dbReference type="EMBL" id="SEN13811.1"/>
    </source>
</evidence>
<evidence type="ECO:0000256" key="2">
    <source>
        <dbReference type="ARBA" id="ARBA00022692"/>
    </source>
</evidence>
<name>A0A1H8E2K5_9RHOB</name>
<dbReference type="STRING" id="34002.SAMN04489859_1001161"/>
<evidence type="ECO:0000256" key="5">
    <source>
        <dbReference type="SAM" id="Phobius"/>
    </source>
</evidence>
<dbReference type="Gene3D" id="1.20.120.1630">
    <property type="match status" value="1"/>
</dbReference>
<dbReference type="GO" id="GO:0032259">
    <property type="term" value="P:methylation"/>
    <property type="evidence" value="ECO:0007669"/>
    <property type="project" value="UniProtKB-KW"/>
</dbReference>
<dbReference type="GO" id="GO:0008168">
    <property type="term" value="F:methyltransferase activity"/>
    <property type="evidence" value="ECO:0007669"/>
    <property type="project" value="UniProtKB-KW"/>
</dbReference>
<feature type="transmembrane region" description="Helical" evidence="5">
    <location>
        <begin position="7"/>
        <end position="24"/>
    </location>
</feature>
<dbReference type="RefSeq" id="WP_090610138.1">
    <property type="nucleotide sequence ID" value="NZ_CP067124.1"/>
</dbReference>
<keyword evidence="4 5" id="KW-0472">Membrane</keyword>
<dbReference type="GO" id="GO:0012505">
    <property type="term" value="C:endomembrane system"/>
    <property type="evidence" value="ECO:0007669"/>
    <property type="project" value="UniProtKB-SubCell"/>
</dbReference>
<dbReference type="Pfam" id="PF04191">
    <property type="entry name" value="PEMT"/>
    <property type="match status" value="1"/>
</dbReference>
<keyword evidence="3 5" id="KW-1133">Transmembrane helix</keyword>
<keyword evidence="6" id="KW-0808">Transferase</keyword>
<dbReference type="PANTHER" id="PTHR12714">
    <property type="entry name" value="PROTEIN-S ISOPRENYLCYSTEINE O-METHYLTRANSFERASE"/>
    <property type="match status" value="1"/>
</dbReference>
<sequence length="145" mass="15860">MTADYPQIWFLGFVVLAILTGMGWPHGPGWLIWPGGLLMGAGTALMGAAVIAMRRARTTVDPYGRPAALVVSGVFALSRNPIYLGNALLLAGLCLVMRAPFAVIVLVPAFVLVISSRFIPREEARLRASFPREFSDYSARTRRWL</sequence>
<dbReference type="EMBL" id="FODE01000001">
    <property type="protein sequence ID" value="SEN13811.1"/>
    <property type="molecule type" value="Genomic_DNA"/>
</dbReference>
<organism evidence="6 7">
    <name type="scientific">Paracoccus alcaliphilus</name>
    <dbReference type="NCBI Taxonomy" id="34002"/>
    <lineage>
        <taxon>Bacteria</taxon>
        <taxon>Pseudomonadati</taxon>
        <taxon>Pseudomonadota</taxon>
        <taxon>Alphaproteobacteria</taxon>
        <taxon>Rhodobacterales</taxon>
        <taxon>Paracoccaceae</taxon>
        <taxon>Paracoccus</taxon>
    </lineage>
</organism>
<accession>A0A1H8E2K5</accession>
<evidence type="ECO:0000256" key="4">
    <source>
        <dbReference type="ARBA" id="ARBA00023136"/>
    </source>
</evidence>
<dbReference type="Proteomes" id="UP000199054">
    <property type="component" value="Unassembled WGS sequence"/>
</dbReference>